<gene>
    <name evidence="15 17" type="primary">dapE</name>
    <name evidence="17" type="ORF">H9L13_08995</name>
</gene>
<keyword evidence="8 15" id="KW-0378">Hydrolase</keyword>
<keyword evidence="12 15" id="KW-0170">Cobalt</keyword>
<dbReference type="NCBIfam" id="NF009557">
    <property type="entry name" value="PRK13009.1"/>
    <property type="match status" value="1"/>
</dbReference>
<keyword evidence="18" id="KW-1185">Reference proteome</keyword>
<keyword evidence="6 15" id="KW-0028">Amino-acid biosynthesis</keyword>
<evidence type="ECO:0000259" key="16">
    <source>
        <dbReference type="Pfam" id="PF07687"/>
    </source>
</evidence>
<dbReference type="EMBL" id="CP060718">
    <property type="protein sequence ID" value="QNN66798.1"/>
    <property type="molecule type" value="Genomic_DNA"/>
</dbReference>
<evidence type="ECO:0000256" key="12">
    <source>
        <dbReference type="ARBA" id="ARBA00023285"/>
    </source>
</evidence>
<evidence type="ECO:0000256" key="13">
    <source>
        <dbReference type="ARBA" id="ARBA00031891"/>
    </source>
</evidence>
<dbReference type="PROSITE" id="PS00759">
    <property type="entry name" value="ARGE_DAPE_CPG2_2"/>
    <property type="match status" value="1"/>
</dbReference>
<dbReference type="EC" id="3.5.1.18" evidence="4 15"/>
<keyword evidence="11 15" id="KW-0457">Lysine biosynthesis</keyword>
<evidence type="ECO:0000256" key="4">
    <source>
        <dbReference type="ARBA" id="ARBA00011921"/>
    </source>
</evidence>
<evidence type="ECO:0000256" key="10">
    <source>
        <dbReference type="ARBA" id="ARBA00022915"/>
    </source>
</evidence>
<dbReference type="InterPro" id="IPR001261">
    <property type="entry name" value="ArgE/DapE_CS"/>
</dbReference>
<dbReference type="InterPro" id="IPR050072">
    <property type="entry name" value="Peptidase_M20A"/>
</dbReference>
<evidence type="ECO:0000256" key="7">
    <source>
        <dbReference type="ARBA" id="ARBA00022723"/>
    </source>
</evidence>
<evidence type="ECO:0000256" key="3">
    <source>
        <dbReference type="ARBA" id="ARBA00011738"/>
    </source>
</evidence>
<feature type="binding site" evidence="15">
    <location>
        <position position="105"/>
    </location>
    <ligand>
        <name>Zn(2+)</name>
        <dbReference type="ChEBI" id="CHEBI:29105"/>
        <label>1</label>
    </ligand>
</feature>
<accession>A0A7G9SG23</accession>
<dbReference type="GO" id="GO:0019877">
    <property type="term" value="P:diaminopimelate biosynthetic process"/>
    <property type="evidence" value="ECO:0007669"/>
    <property type="project" value="UniProtKB-UniRule"/>
</dbReference>
<evidence type="ECO:0000256" key="15">
    <source>
        <dbReference type="HAMAP-Rule" id="MF_01690"/>
    </source>
</evidence>
<dbReference type="GO" id="GO:0008270">
    <property type="term" value="F:zinc ion binding"/>
    <property type="evidence" value="ECO:0007669"/>
    <property type="project" value="UniProtKB-UniRule"/>
</dbReference>
<dbReference type="Proteomes" id="UP000515971">
    <property type="component" value="Chromosome"/>
</dbReference>
<dbReference type="Pfam" id="PF07687">
    <property type="entry name" value="M20_dimer"/>
    <property type="match status" value="1"/>
</dbReference>
<dbReference type="UniPathway" id="UPA00034">
    <property type="reaction ID" value="UER00021"/>
</dbReference>
<evidence type="ECO:0000256" key="11">
    <source>
        <dbReference type="ARBA" id="ARBA00023154"/>
    </source>
</evidence>
<feature type="active site" evidence="15">
    <location>
        <position position="76"/>
    </location>
</feature>
<evidence type="ECO:0000256" key="8">
    <source>
        <dbReference type="ARBA" id="ARBA00022801"/>
    </source>
</evidence>
<feature type="binding site" evidence="15">
    <location>
        <position position="164"/>
    </location>
    <ligand>
        <name>Zn(2+)</name>
        <dbReference type="ChEBI" id="CHEBI:29105"/>
        <label>1</label>
    </ligand>
</feature>
<comment type="subunit">
    <text evidence="3 15">Homodimer.</text>
</comment>
<dbReference type="InterPro" id="IPR011650">
    <property type="entry name" value="Peptidase_M20_dimer"/>
</dbReference>
<comment type="function">
    <text evidence="15">Catalyzes the hydrolysis of N-succinyl-L,L-diaminopimelic acid (SDAP), forming succinate and LL-2,6-diaminopimelate (DAP), an intermediate involved in the bacterial biosynthesis of lysine and meso-diaminopimelic acid, an essential component of bacterial cell walls.</text>
</comment>
<keyword evidence="9 15" id="KW-0862">Zinc</keyword>
<organism evidence="17 18">
    <name type="scientific">Sphingomonas lutea</name>
    <dbReference type="NCBI Taxonomy" id="1045317"/>
    <lineage>
        <taxon>Bacteria</taxon>
        <taxon>Pseudomonadati</taxon>
        <taxon>Pseudomonadota</taxon>
        <taxon>Alphaproteobacteria</taxon>
        <taxon>Sphingomonadales</taxon>
        <taxon>Sphingomonadaceae</taxon>
        <taxon>Sphingomonas</taxon>
    </lineage>
</organism>
<dbReference type="KEGG" id="slut:H9L13_08995"/>
<evidence type="ECO:0000256" key="6">
    <source>
        <dbReference type="ARBA" id="ARBA00022605"/>
    </source>
</evidence>
<dbReference type="HAMAP" id="MF_01690">
    <property type="entry name" value="DapE"/>
    <property type="match status" value="1"/>
</dbReference>
<keyword evidence="10 15" id="KW-0220">Diaminopimelate biosynthesis</keyword>
<feature type="active site" description="Proton acceptor" evidence="15">
    <location>
        <position position="135"/>
    </location>
</feature>
<dbReference type="Pfam" id="PF01546">
    <property type="entry name" value="Peptidase_M20"/>
    <property type="match status" value="1"/>
</dbReference>
<name>A0A7G9SG23_9SPHN</name>
<dbReference type="GO" id="GO:0009089">
    <property type="term" value="P:lysine biosynthetic process via diaminopimelate"/>
    <property type="evidence" value="ECO:0007669"/>
    <property type="project" value="UniProtKB-UniRule"/>
</dbReference>
<evidence type="ECO:0000256" key="14">
    <source>
        <dbReference type="ARBA" id="ARBA00051301"/>
    </source>
</evidence>
<evidence type="ECO:0000256" key="5">
    <source>
        <dbReference type="ARBA" id="ARBA00022391"/>
    </source>
</evidence>
<feature type="binding site" evidence="15">
    <location>
        <position position="105"/>
    </location>
    <ligand>
        <name>Zn(2+)</name>
        <dbReference type="ChEBI" id="CHEBI:29105"/>
        <label>2</label>
    </ligand>
</feature>
<evidence type="ECO:0000256" key="2">
    <source>
        <dbReference type="ARBA" id="ARBA00006746"/>
    </source>
</evidence>
<keyword evidence="7 15" id="KW-0479">Metal-binding</keyword>
<comment type="similarity">
    <text evidence="2 15">Belongs to the peptidase M20A family. DapE subfamily.</text>
</comment>
<evidence type="ECO:0000313" key="17">
    <source>
        <dbReference type="EMBL" id="QNN66798.1"/>
    </source>
</evidence>
<dbReference type="GO" id="GO:0050897">
    <property type="term" value="F:cobalt ion binding"/>
    <property type="evidence" value="ECO:0007669"/>
    <property type="project" value="UniProtKB-UniRule"/>
</dbReference>
<feature type="binding site" evidence="15">
    <location>
        <position position="74"/>
    </location>
    <ligand>
        <name>Zn(2+)</name>
        <dbReference type="ChEBI" id="CHEBI:29105"/>
        <label>1</label>
    </ligand>
</feature>
<dbReference type="PANTHER" id="PTHR43808:SF31">
    <property type="entry name" value="N-ACETYL-L-CITRULLINE DEACETYLASE"/>
    <property type="match status" value="1"/>
</dbReference>
<evidence type="ECO:0000256" key="1">
    <source>
        <dbReference type="ARBA" id="ARBA00005130"/>
    </source>
</evidence>
<proteinExistence type="inferred from homology"/>
<sequence length="382" mass="40541">MPDMIDPVSLASQLIACPSVTPASGAVFDVLEAALRPLGFDIDRWVMGEAPDGPTENMIAIRGHGAPHFGFAGHLDVVPPGEGWSVGPYEAQVVDGRLIGRGANDMKSAIAAYVAAVARIAPGAGTLSLLITGDEEGYATYGTPRIIDRLNARGIRPDMILIGEPTSVDRLGDTVKIGRRGSVNMWIDVPGVQGHVAYPHRATNPVPPLARVVAALSEVHLDDGTDAFPPSNLEFTAVSTPTDASNVIPGEATAQLNIRFNNLHKGSDLVRMVEEIAAREAPGAKVRARISGEAFLTPPGRLFDIIVESIREETGAEPELSTSGGTSDGRFLIQLCPVVDFGLPNATMHKLDESAAVEDIRALSRIYERVVRKVLATEKSPD</sequence>
<dbReference type="GO" id="GO:0009014">
    <property type="term" value="F:succinyl-diaminopimelate desuccinylase activity"/>
    <property type="evidence" value="ECO:0007669"/>
    <property type="project" value="UniProtKB-UniRule"/>
</dbReference>
<feature type="binding site" evidence="15">
    <location>
        <position position="136"/>
    </location>
    <ligand>
        <name>Zn(2+)</name>
        <dbReference type="ChEBI" id="CHEBI:29105"/>
        <label>2</label>
    </ligand>
</feature>
<dbReference type="Gene3D" id="3.40.630.10">
    <property type="entry name" value="Zn peptidases"/>
    <property type="match status" value="1"/>
</dbReference>
<comment type="pathway">
    <text evidence="1 15">Amino-acid biosynthesis; L-lysine biosynthesis via DAP pathway; LL-2,6-diaminopimelate from (S)-tetrahydrodipicolinate (succinylase route): step 3/3.</text>
</comment>
<dbReference type="NCBIfam" id="TIGR01246">
    <property type="entry name" value="dapE_proteo"/>
    <property type="match status" value="1"/>
</dbReference>
<evidence type="ECO:0000313" key="18">
    <source>
        <dbReference type="Proteomes" id="UP000515971"/>
    </source>
</evidence>
<feature type="binding site" evidence="15">
    <location>
        <position position="349"/>
    </location>
    <ligand>
        <name>Zn(2+)</name>
        <dbReference type="ChEBI" id="CHEBI:29105"/>
        <label>2</label>
    </ligand>
</feature>
<comment type="cofactor">
    <cofactor evidence="15">
        <name>Zn(2+)</name>
        <dbReference type="ChEBI" id="CHEBI:29105"/>
    </cofactor>
    <cofactor evidence="15">
        <name>Co(2+)</name>
        <dbReference type="ChEBI" id="CHEBI:48828"/>
    </cofactor>
    <text evidence="15">Binds 2 Zn(2+) or Co(2+) ions per subunit.</text>
</comment>
<feature type="domain" description="Peptidase M20 dimerisation" evidence="16">
    <location>
        <begin position="177"/>
        <end position="283"/>
    </location>
</feature>
<dbReference type="InterPro" id="IPR002933">
    <property type="entry name" value="Peptidase_M20"/>
</dbReference>
<dbReference type="SUPFAM" id="SSF53187">
    <property type="entry name" value="Zn-dependent exopeptidases"/>
    <property type="match status" value="1"/>
</dbReference>
<dbReference type="GO" id="GO:0006526">
    <property type="term" value="P:L-arginine biosynthetic process"/>
    <property type="evidence" value="ECO:0007669"/>
    <property type="project" value="TreeGrafter"/>
</dbReference>
<dbReference type="InterPro" id="IPR005941">
    <property type="entry name" value="DapE_proteobac"/>
</dbReference>
<dbReference type="Gene3D" id="3.30.70.360">
    <property type="match status" value="1"/>
</dbReference>
<protein>
    <recommendedName>
        <fullName evidence="5 15">Succinyl-diaminopimelate desuccinylase</fullName>
        <shortName evidence="15">SDAP desuccinylase</shortName>
        <ecNumber evidence="4 15">3.5.1.18</ecNumber>
    </recommendedName>
    <alternativeName>
        <fullName evidence="13 15">N-succinyl-LL-2,6-diaminoheptanedioate amidohydrolase</fullName>
    </alternativeName>
</protein>
<dbReference type="PANTHER" id="PTHR43808">
    <property type="entry name" value="ACETYLORNITHINE DEACETYLASE"/>
    <property type="match status" value="1"/>
</dbReference>
<evidence type="ECO:0000256" key="9">
    <source>
        <dbReference type="ARBA" id="ARBA00022833"/>
    </source>
</evidence>
<reference evidence="17 18" key="1">
    <citation type="submission" date="2020-08" db="EMBL/GenBank/DDBJ databases">
        <title>Genome sequence of Sphingomonas lutea KCTC 23642T.</title>
        <authorList>
            <person name="Hyun D.-W."/>
            <person name="Bae J.-W."/>
        </authorList>
    </citation>
    <scope>NUCLEOTIDE SEQUENCE [LARGE SCALE GENOMIC DNA]</scope>
    <source>
        <strain evidence="17 18">KCTC 23642</strain>
    </source>
</reference>
<dbReference type="GO" id="GO:0008777">
    <property type="term" value="F:acetylornithine deacetylase activity"/>
    <property type="evidence" value="ECO:0007669"/>
    <property type="project" value="TreeGrafter"/>
</dbReference>
<dbReference type="AlphaFoldDB" id="A0A7G9SG23"/>
<dbReference type="InterPro" id="IPR036264">
    <property type="entry name" value="Bact_exopeptidase_dim_dom"/>
</dbReference>
<dbReference type="SUPFAM" id="SSF55031">
    <property type="entry name" value="Bacterial exopeptidase dimerisation domain"/>
    <property type="match status" value="1"/>
</dbReference>
<comment type="catalytic activity">
    <reaction evidence="14 15">
        <text>N-succinyl-(2S,6S)-2,6-diaminopimelate + H2O = (2S,6S)-2,6-diaminopimelate + succinate</text>
        <dbReference type="Rhea" id="RHEA:22608"/>
        <dbReference type="ChEBI" id="CHEBI:15377"/>
        <dbReference type="ChEBI" id="CHEBI:30031"/>
        <dbReference type="ChEBI" id="CHEBI:57609"/>
        <dbReference type="ChEBI" id="CHEBI:58087"/>
        <dbReference type="EC" id="3.5.1.18"/>
    </reaction>
</comment>